<organism evidence="1 2">
    <name type="scientific">Tersicoccus solisilvae</name>
    <dbReference type="NCBI Taxonomy" id="1882339"/>
    <lineage>
        <taxon>Bacteria</taxon>
        <taxon>Bacillati</taxon>
        <taxon>Actinomycetota</taxon>
        <taxon>Actinomycetes</taxon>
        <taxon>Micrococcales</taxon>
        <taxon>Micrococcaceae</taxon>
        <taxon>Tersicoccus</taxon>
    </lineage>
</organism>
<evidence type="ECO:0000313" key="1">
    <source>
        <dbReference type="EMBL" id="GGC84417.1"/>
    </source>
</evidence>
<dbReference type="EMBL" id="BMJI01000003">
    <property type="protein sequence ID" value="GGC84417.1"/>
    <property type="molecule type" value="Genomic_DNA"/>
</dbReference>
<gene>
    <name evidence="1" type="ORF">GCM10011512_09070</name>
</gene>
<proteinExistence type="predicted"/>
<dbReference type="Proteomes" id="UP000597761">
    <property type="component" value="Unassembled WGS sequence"/>
</dbReference>
<keyword evidence="2" id="KW-1185">Reference proteome</keyword>
<name>A0ABQ1NSN2_9MICC</name>
<sequence>MATRDRYRAARVDDPGTYARIADHYPAGLEVELSHATVLADLVNGAAGSAG</sequence>
<evidence type="ECO:0000313" key="2">
    <source>
        <dbReference type="Proteomes" id="UP000597761"/>
    </source>
</evidence>
<accession>A0ABQ1NSN2</accession>
<comment type="caution">
    <text evidence="1">The sequence shown here is derived from an EMBL/GenBank/DDBJ whole genome shotgun (WGS) entry which is preliminary data.</text>
</comment>
<reference evidence="2" key="1">
    <citation type="journal article" date="2019" name="Int. J. Syst. Evol. Microbiol.">
        <title>The Global Catalogue of Microorganisms (GCM) 10K type strain sequencing project: providing services to taxonomists for standard genome sequencing and annotation.</title>
        <authorList>
            <consortium name="The Broad Institute Genomics Platform"/>
            <consortium name="The Broad Institute Genome Sequencing Center for Infectious Disease"/>
            <person name="Wu L."/>
            <person name="Ma J."/>
        </authorList>
    </citation>
    <scope>NUCLEOTIDE SEQUENCE [LARGE SCALE GENOMIC DNA]</scope>
    <source>
        <strain evidence="2">CGMCC 1.15480</strain>
    </source>
</reference>
<dbReference type="RefSeq" id="WP_188666811.1">
    <property type="nucleotide sequence ID" value="NZ_BMJI01000003.1"/>
</dbReference>
<protein>
    <submittedName>
        <fullName evidence="1">Uncharacterized protein</fullName>
    </submittedName>
</protein>